<feature type="non-terminal residue" evidence="2">
    <location>
        <position position="218"/>
    </location>
</feature>
<dbReference type="PANTHER" id="PTHR24148:SF73">
    <property type="entry name" value="HET DOMAIN PROTEIN (AFU_ORTHOLOGUE AFUA_8G01020)"/>
    <property type="match status" value="1"/>
</dbReference>
<gene>
    <name evidence="2" type="ORF">K460DRAFT_251013</name>
</gene>
<dbReference type="AlphaFoldDB" id="A0A9P4L4B2"/>
<evidence type="ECO:0000259" key="1">
    <source>
        <dbReference type="Pfam" id="PF06985"/>
    </source>
</evidence>
<dbReference type="EMBL" id="ML976618">
    <property type="protein sequence ID" value="KAF1841821.1"/>
    <property type="molecule type" value="Genomic_DNA"/>
</dbReference>
<dbReference type="InterPro" id="IPR010730">
    <property type="entry name" value="HET"/>
</dbReference>
<comment type="caution">
    <text evidence="2">The sequence shown here is derived from an EMBL/GenBank/DDBJ whole genome shotgun (WGS) entry which is preliminary data.</text>
</comment>
<dbReference type="Proteomes" id="UP000800039">
    <property type="component" value="Unassembled WGS sequence"/>
</dbReference>
<dbReference type="OrthoDB" id="2157530at2759"/>
<name>A0A9P4L4B2_9PLEO</name>
<reference evidence="2" key="1">
    <citation type="submission" date="2020-01" db="EMBL/GenBank/DDBJ databases">
        <authorList>
            <consortium name="DOE Joint Genome Institute"/>
            <person name="Haridas S."/>
            <person name="Albert R."/>
            <person name="Binder M."/>
            <person name="Bloem J."/>
            <person name="Labutti K."/>
            <person name="Salamov A."/>
            <person name="Andreopoulos B."/>
            <person name="Baker S.E."/>
            <person name="Barry K."/>
            <person name="Bills G."/>
            <person name="Bluhm B.H."/>
            <person name="Cannon C."/>
            <person name="Castanera R."/>
            <person name="Culley D.E."/>
            <person name="Daum C."/>
            <person name="Ezra D."/>
            <person name="Gonzalez J.B."/>
            <person name="Henrissat B."/>
            <person name="Kuo A."/>
            <person name="Liang C."/>
            <person name="Lipzen A."/>
            <person name="Lutzoni F."/>
            <person name="Magnuson J."/>
            <person name="Mondo S."/>
            <person name="Nolan M."/>
            <person name="Ohm R."/>
            <person name="Pangilinan J."/>
            <person name="Park H.-J."/>
            <person name="Ramirez L."/>
            <person name="Alfaro M."/>
            <person name="Sun H."/>
            <person name="Tritt A."/>
            <person name="Yoshinaga Y."/>
            <person name="Zwiers L.-H."/>
            <person name="Turgeon B.G."/>
            <person name="Goodwin S.B."/>
            <person name="Spatafora J.W."/>
            <person name="Crous P.W."/>
            <person name="Grigoriev I.V."/>
        </authorList>
    </citation>
    <scope>NUCLEOTIDE SEQUENCE</scope>
    <source>
        <strain evidence="2">CBS 394.84</strain>
    </source>
</reference>
<dbReference type="Pfam" id="PF06985">
    <property type="entry name" value="HET"/>
    <property type="match status" value="1"/>
</dbReference>
<proteinExistence type="predicted"/>
<dbReference type="InterPro" id="IPR052895">
    <property type="entry name" value="HetReg/Transcr_Mod"/>
</dbReference>
<evidence type="ECO:0000313" key="3">
    <source>
        <dbReference type="Proteomes" id="UP000800039"/>
    </source>
</evidence>
<dbReference type="GeneID" id="63844638"/>
<accession>A0A9P4L4B2</accession>
<organism evidence="2 3">
    <name type="scientific">Cucurbitaria berberidis CBS 394.84</name>
    <dbReference type="NCBI Taxonomy" id="1168544"/>
    <lineage>
        <taxon>Eukaryota</taxon>
        <taxon>Fungi</taxon>
        <taxon>Dikarya</taxon>
        <taxon>Ascomycota</taxon>
        <taxon>Pezizomycotina</taxon>
        <taxon>Dothideomycetes</taxon>
        <taxon>Pleosporomycetidae</taxon>
        <taxon>Pleosporales</taxon>
        <taxon>Pleosporineae</taxon>
        <taxon>Cucurbitariaceae</taxon>
        <taxon>Cucurbitaria</taxon>
    </lineage>
</organism>
<dbReference type="RefSeq" id="XP_040784384.1">
    <property type="nucleotide sequence ID" value="XM_040927385.1"/>
</dbReference>
<feature type="domain" description="Heterokaryon incompatibility" evidence="1">
    <location>
        <begin position="50"/>
        <end position="147"/>
    </location>
</feature>
<keyword evidence="3" id="KW-1185">Reference proteome</keyword>
<evidence type="ECO:0000313" key="2">
    <source>
        <dbReference type="EMBL" id="KAF1841821.1"/>
    </source>
</evidence>
<protein>
    <submittedName>
        <fullName evidence="2">Heterokaryon incompatibility protein</fullName>
    </submittedName>
</protein>
<dbReference type="PANTHER" id="PTHR24148">
    <property type="entry name" value="ANKYRIN REPEAT DOMAIN-CONTAINING PROTEIN 39 HOMOLOG-RELATED"/>
    <property type="match status" value="1"/>
</dbReference>
<sequence>MASPYRHQPLCRSRREIRLLQLLPEDGNPKLKRIPSCRIHRAALPQKPKFIALSYVWGDVNETRMILVDGSQVRVTKNLYNAMMALRPSKEPTVIWIDSLCIDQMNNEEKSWQVGLMADIYQHADKVIAWLGPADEDSDSVMDGLNSLGTKAEALGMHFGPPDLDQRVWQELALNPAPTAARSSQSAPEKLFYSISGYYDKSGVLPIAGLKRFFGRAW</sequence>